<dbReference type="SUPFAM" id="SSF55103">
    <property type="entry name" value="FAD-linked oxidases, C-terminal domain"/>
    <property type="match status" value="1"/>
</dbReference>
<dbReference type="GO" id="GO:0071949">
    <property type="term" value="F:FAD binding"/>
    <property type="evidence" value="ECO:0007669"/>
    <property type="project" value="InterPro"/>
</dbReference>
<dbReference type="PANTHER" id="PTHR11748:SF103">
    <property type="entry name" value="GLYCOLATE OXIDASE SUBUNIT GLCE"/>
    <property type="match status" value="1"/>
</dbReference>
<dbReference type="InterPro" id="IPR006094">
    <property type="entry name" value="Oxid_FAD_bind_N"/>
</dbReference>
<reference evidence="4" key="1">
    <citation type="journal article" date="2022" name="Int. J. Syst. Evol. Microbiol.">
        <title>Pseudomonas aegrilactucae sp. nov. and Pseudomonas morbosilactucae sp. nov., pathogens causing bacterial rot of lettuce in Japan.</title>
        <authorList>
            <person name="Sawada H."/>
            <person name="Fujikawa T."/>
            <person name="Satou M."/>
        </authorList>
    </citation>
    <scope>NUCLEOTIDE SEQUENCE</scope>
    <source>
        <strain evidence="4">0166_1</strain>
    </source>
</reference>
<dbReference type="SUPFAM" id="SSF56176">
    <property type="entry name" value="FAD-binding/transporter-associated domain-like"/>
    <property type="match status" value="1"/>
</dbReference>
<evidence type="ECO:0000256" key="1">
    <source>
        <dbReference type="ARBA" id="ARBA00022630"/>
    </source>
</evidence>
<proteinExistence type="predicted"/>
<dbReference type="Gene3D" id="3.30.465.10">
    <property type="match status" value="1"/>
</dbReference>
<evidence type="ECO:0000259" key="3">
    <source>
        <dbReference type="PROSITE" id="PS51387"/>
    </source>
</evidence>
<dbReference type="InterPro" id="IPR016169">
    <property type="entry name" value="FAD-bd_PCMH_sub2"/>
</dbReference>
<dbReference type="PROSITE" id="PS51387">
    <property type="entry name" value="FAD_PCMH"/>
    <property type="match status" value="1"/>
</dbReference>
<dbReference type="InterPro" id="IPR036318">
    <property type="entry name" value="FAD-bd_PCMH-like_sf"/>
</dbReference>
<keyword evidence="5" id="KW-1185">Reference proteome</keyword>
<organism evidence="4 5">
    <name type="scientific">Capillimicrobium parvum</name>
    <dbReference type="NCBI Taxonomy" id="2884022"/>
    <lineage>
        <taxon>Bacteria</taxon>
        <taxon>Bacillati</taxon>
        <taxon>Actinomycetota</taxon>
        <taxon>Thermoleophilia</taxon>
        <taxon>Solirubrobacterales</taxon>
        <taxon>Capillimicrobiaceae</taxon>
        <taxon>Capillimicrobium</taxon>
    </lineage>
</organism>
<sequence>MAAVAVDDVEALRDAVRCGPRVLPAGGATKPALSAPPAEDVVALDVSGLRGIVEYDPAELTLTARAGTPVAELDGALAEHGQYLPFDAPLVAAGATIGGVIASGTSGPGALRYGTVRDFVIGVRMVDGTGELVCGGGRVVKNAAGFDLPKLMVGSMGRLGVMVEVSLKVFPRPRAAATVAFELGGLEPALAALAVLARGPVELDALELEPPARIVVRLAGDPEPLAARVARVAALVGAPGEELDATVWADAAAFAWMAPATRLVRVALTLRGVAALQAALAAAGARARYSNAANVAWIAWPGDCPLAVLDATLRELRLPGVALTGAPGRPLLGDRRGGAFLDRLRTALDPDGRFAEL</sequence>
<evidence type="ECO:0000256" key="2">
    <source>
        <dbReference type="ARBA" id="ARBA00022827"/>
    </source>
</evidence>
<protein>
    <recommendedName>
        <fullName evidence="3">FAD-binding PCMH-type domain-containing protein</fullName>
    </recommendedName>
</protein>
<evidence type="ECO:0000313" key="4">
    <source>
        <dbReference type="EMBL" id="UGS34477.1"/>
    </source>
</evidence>
<dbReference type="Pfam" id="PF01565">
    <property type="entry name" value="FAD_binding_4"/>
    <property type="match status" value="1"/>
</dbReference>
<evidence type="ECO:0000313" key="5">
    <source>
        <dbReference type="Proteomes" id="UP001162834"/>
    </source>
</evidence>
<name>A0A9E6XVD6_9ACTN</name>
<dbReference type="AlphaFoldDB" id="A0A9E6XVD6"/>
<keyword evidence="2" id="KW-0274">FAD</keyword>
<dbReference type="GO" id="GO:0003824">
    <property type="term" value="F:catalytic activity"/>
    <property type="evidence" value="ECO:0007669"/>
    <property type="project" value="InterPro"/>
</dbReference>
<dbReference type="PANTHER" id="PTHR11748">
    <property type="entry name" value="D-LACTATE DEHYDROGENASE"/>
    <property type="match status" value="1"/>
</dbReference>
<dbReference type="InterPro" id="IPR016166">
    <property type="entry name" value="FAD-bd_PCMH"/>
</dbReference>
<dbReference type="Proteomes" id="UP001162834">
    <property type="component" value="Chromosome"/>
</dbReference>
<dbReference type="RefSeq" id="WP_259314150.1">
    <property type="nucleotide sequence ID" value="NZ_CP087164.1"/>
</dbReference>
<keyword evidence="1" id="KW-0285">Flavoprotein</keyword>
<feature type="domain" description="FAD-binding PCMH-type" evidence="3">
    <location>
        <begin position="1"/>
        <end position="172"/>
    </location>
</feature>
<dbReference type="InterPro" id="IPR016164">
    <property type="entry name" value="FAD-linked_Oxase-like_C"/>
</dbReference>
<dbReference type="KEGG" id="sbae:DSM104329_00855"/>
<dbReference type="EMBL" id="CP087164">
    <property type="protein sequence ID" value="UGS34477.1"/>
    <property type="molecule type" value="Genomic_DNA"/>
</dbReference>
<gene>
    <name evidence="4" type="ORF">DSM104329_00855</name>
</gene>
<accession>A0A9E6XVD6</accession>